<accession>A0ABT0E9P3</accession>
<organism evidence="1 2">
    <name type="scientific">Alcanivorax quisquiliarum</name>
    <dbReference type="NCBI Taxonomy" id="2933565"/>
    <lineage>
        <taxon>Bacteria</taxon>
        <taxon>Pseudomonadati</taxon>
        <taxon>Pseudomonadota</taxon>
        <taxon>Gammaproteobacteria</taxon>
        <taxon>Oceanospirillales</taxon>
        <taxon>Alcanivoracaceae</taxon>
        <taxon>Alcanivorax</taxon>
    </lineage>
</organism>
<comment type="caution">
    <text evidence="1">The sequence shown here is derived from an EMBL/GenBank/DDBJ whole genome shotgun (WGS) entry which is preliminary data.</text>
</comment>
<evidence type="ECO:0000313" key="1">
    <source>
        <dbReference type="EMBL" id="MCK0538472.1"/>
    </source>
</evidence>
<keyword evidence="2" id="KW-1185">Reference proteome</keyword>
<dbReference type="EMBL" id="JALKII010000009">
    <property type="protein sequence ID" value="MCK0538472.1"/>
    <property type="molecule type" value="Genomic_DNA"/>
</dbReference>
<reference evidence="1" key="1">
    <citation type="submission" date="2022-04" db="EMBL/GenBank/DDBJ databases">
        <title>Alcanivorax sp. CY1518 draft genome sequence.</title>
        <authorList>
            <person name="Zhao G."/>
            <person name="An M."/>
        </authorList>
    </citation>
    <scope>NUCLEOTIDE SEQUENCE</scope>
    <source>
        <strain evidence="1">CY1518</strain>
    </source>
</reference>
<protein>
    <submittedName>
        <fullName evidence="1">Uncharacterized protein</fullName>
    </submittedName>
</protein>
<evidence type="ECO:0000313" key="2">
    <source>
        <dbReference type="Proteomes" id="UP001165524"/>
    </source>
</evidence>
<proteinExistence type="predicted"/>
<name>A0ABT0E9P3_9GAMM</name>
<dbReference type="RefSeq" id="WP_246953131.1">
    <property type="nucleotide sequence ID" value="NZ_JALKII010000009.1"/>
</dbReference>
<sequence length="169" mass="18637">MPNNPINFAPSAPDAQKKRAPVIEALGVNMPDSELTAEEIAEHQLITALRLWHEEDYLSALTLAGAAEEILGKRLRALGRTPSFDQIKNDIVALAKQHGDTDPNTEKLVAELLNQTRNELKHYAGNESLSFDLRLDAAEMLERAIANYHLLTGIALEEAIPFWASVSNT</sequence>
<dbReference type="Proteomes" id="UP001165524">
    <property type="component" value="Unassembled WGS sequence"/>
</dbReference>
<gene>
    <name evidence="1" type="ORF">MU846_12210</name>
</gene>